<organism evidence="1 2">
    <name type="scientific">Aureococcus anophagefferens</name>
    <name type="common">Harmful bloom alga</name>
    <dbReference type="NCBI Taxonomy" id="44056"/>
    <lineage>
        <taxon>Eukaryota</taxon>
        <taxon>Sar</taxon>
        <taxon>Stramenopiles</taxon>
        <taxon>Ochrophyta</taxon>
        <taxon>Pelagophyceae</taxon>
        <taxon>Pelagomonadales</taxon>
        <taxon>Pelagomonadaceae</taxon>
        <taxon>Aureococcus</taxon>
    </lineage>
</organism>
<comment type="caution">
    <text evidence="1">The sequence shown here is derived from an EMBL/GenBank/DDBJ whole genome shotgun (WGS) entry which is preliminary data.</text>
</comment>
<evidence type="ECO:0000313" key="1">
    <source>
        <dbReference type="EMBL" id="KAK7239113.1"/>
    </source>
</evidence>
<dbReference type="PANTHER" id="PTHR43037">
    <property type="entry name" value="UNNAMED PRODUCT-RELATED"/>
    <property type="match status" value="1"/>
</dbReference>
<dbReference type="Proteomes" id="UP001363151">
    <property type="component" value="Unassembled WGS sequence"/>
</dbReference>
<proteinExistence type="predicted"/>
<evidence type="ECO:0000313" key="2">
    <source>
        <dbReference type="Proteomes" id="UP001363151"/>
    </source>
</evidence>
<dbReference type="SUPFAM" id="SSF53474">
    <property type="entry name" value="alpha/beta-Hydrolases"/>
    <property type="match status" value="1"/>
</dbReference>
<sequence length="303" mass="32446">MPHRTVALLLLATAAALETLHLSNKRSCLFHAPEETTTPVPLVVVLHGYNVEPLNTLDFYFSDLKRLAEERGLAIAAPRGRRLGARGNDGSLCWAAGACCCRTKTKDDADVSFIDEVVEAVRRRAAISALVLVGHSNGGSLALRVACARRDVDALAIFNAPLTHDCAVPATRLYLRHGAADAMLGGREASRVAHPHVPGVGVRETVARFARANGCAGAVESNATQAAHAWDALAPRALVRRSEHRNCAAPVVFDVVDELGHWPSFGLLQTDLRAPLLFAIYGEPITAASAKNNVRLGRPTRIK</sequence>
<dbReference type="InterPro" id="IPR029058">
    <property type="entry name" value="AB_hydrolase_fold"/>
</dbReference>
<dbReference type="Gene3D" id="3.40.50.1820">
    <property type="entry name" value="alpha/beta hydrolase"/>
    <property type="match status" value="1"/>
</dbReference>
<dbReference type="PANTHER" id="PTHR43037:SF5">
    <property type="entry name" value="FERULOYL ESTERASE"/>
    <property type="match status" value="1"/>
</dbReference>
<dbReference type="KEGG" id="aaf:AURANDRAFT_63033"/>
<dbReference type="GO" id="GO:0016787">
    <property type="term" value="F:hydrolase activity"/>
    <property type="evidence" value="ECO:0007669"/>
    <property type="project" value="UniProtKB-KW"/>
</dbReference>
<reference evidence="1 2" key="1">
    <citation type="submission" date="2024-03" db="EMBL/GenBank/DDBJ databases">
        <title>Aureococcus anophagefferens CCMP1851 and Kratosvirus quantuckense: Draft genome of a second virus-susceptible host strain in the model system.</title>
        <authorList>
            <person name="Chase E."/>
            <person name="Truchon A.R."/>
            <person name="Schepens W."/>
            <person name="Wilhelm S.W."/>
        </authorList>
    </citation>
    <scope>NUCLEOTIDE SEQUENCE [LARGE SCALE GENOMIC DNA]</scope>
    <source>
        <strain evidence="1 2">CCMP1851</strain>
    </source>
</reference>
<accession>A0ABR1FV45</accession>
<keyword evidence="2" id="KW-1185">Reference proteome</keyword>
<name>A0ABR1FV45_AURAN</name>
<gene>
    <name evidence="1" type="ORF">SO694_00027214</name>
</gene>
<dbReference type="InterPro" id="IPR050955">
    <property type="entry name" value="Plant_Biomass_Hydrol_Est"/>
</dbReference>
<dbReference type="EMBL" id="JBBJCI010000226">
    <property type="protein sequence ID" value="KAK7239113.1"/>
    <property type="molecule type" value="Genomic_DNA"/>
</dbReference>
<protein>
    <submittedName>
        <fullName evidence="1">Uncharacterized protein</fullName>
    </submittedName>
</protein>